<evidence type="ECO:0000256" key="1">
    <source>
        <dbReference type="SAM" id="MobiDB-lite"/>
    </source>
</evidence>
<keyword evidence="3" id="KW-0732">Signal</keyword>
<comment type="caution">
    <text evidence="4">The sequence shown here is derived from an EMBL/GenBank/DDBJ whole genome shotgun (WGS) entry which is preliminary data.</text>
</comment>
<proteinExistence type="predicted"/>
<feature type="region of interest" description="Disordered" evidence="1">
    <location>
        <begin position="127"/>
        <end position="147"/>
    </location>
</feature>
<accession>A0A2K1QJE8</accession>
<feature type="transmembrane region" description="Helical" evidence="2">
    <location>
        <begin position="223"/>
        <end position="244"/>
    </location>
</feature>
<dbReference type="Proteomes" id="UP000243797">
    <property type="component" value="Unassembled WGS sequence"/>
</dbReference>
<organism evidence="4 5">
    <name type="scientific">Sphaceloma murrayae</name>
    <dbReference type="NCBI Taxonomy" id="2082308"/>
    <lineage>
        <taxon>Eukaryota</taxon>
        <taxon>Fungi</taxon>
        <taxon>Dikarya</taxon>
        <taxon>Ascomycota</taxon>
        <taxon>Pezizomycotina</taxon>
        <taxon>Dothideomycetes</taxon>
        <taxon>Dothideomycetidae</taxon>
        <taxon>Myriangiales</taxon>
        <taxon>Elsinoaceae</taxon>
        <taxon>Sphaceloma</taxon>
    </lineage>
</organism>
<sequence>MRVLAASLLFAASALAQAPDADIITVAGLGPAGDESNFQATFLGIQDDVPSYDVTCTGTTDYCANGGFILSTDPEGYNIDTDVDGDGYLEKTSLCFVNAGTASCDIEIYATDDTLLSTAAPETRSGTITLTVSPGTTTMGEGPVSTTRTVDVPITSTLRSTVTVPSAGTALPTYAAPSGQDTSASVGVPTSLTTGRNLTAPTSTRPNAPVFTGAASGKRVGDVAGGTMGLVVAGVLGVAGLAFML</sequence>
<name>A0A2K1QJE8_9PEZI</name>
<evidence type="ECO:0000313" key="5">
    <source>
        <dbReference type="Proteomes" id="UP000243797"/>
    </source>
</evidence>
<dbReference type="EMBL" id="NKHZ01000081">
    <property type="protein sequence ID" value="PNS15022.1"/>
    <property type="molecule type" value="Genomic_DNA"/>
</dbReference>
<dbReference type="AlphaFoldDB" id="A0A2K1QJE8"/>
<gene>
    <name evidence="4" type="ORF">CAC42_2251</name>
</gene>
<reference evidence="4 5" key="1">
    <citation type="submission" date="2017-06" db="EMBL/GenBank/DDBJ databases">
        <title>Draft genome sequence of a variant of Elsinoe murrayae.</title>
        <authorList>
            <person name="Cheng Q."/>
        </authorList>
    </citation>
    <scope>NUCLEOTIDE SEQUENCE [LARGE SCALE GENOMIC DNA]</scope>
    <source>
        <strain evidence="4 5">CQ-2017a</strain>
    </source>
</reference>
<keyword evidence="2" id="KW-0812">Transmembrane</keyword>
<keyword evidence="2" id="KW-1133">Transmembrane helix</keyword>
<dbReference type="OrthoDB" id="3916890at2759"/>
<dbReference type="InParanoid" id="A0A2K1QJE8"/>
<keyword evidence="5" id="KW-1185">Reference proteome</keyword>
<feature type="signal peptide" evidence="3">
    <location>
        <begin position="1"/>
        <end position="16"/>
    </location>
</feature>
<evidence type="ECO:0000313" key="4">
    <source>
        <dbReference type="EMBL" id="PNS15022.1"/>
    </source>
</evidence>
<feature type="chain" id="PRO_5014400874" evidence="3">
    <location>
        <begin position="17"/>
        <end position="245"/>
    </location>
</feature>
<evidence type="ECO:0000256" key="3">
    <source>
        <dbReference type="SAM" id="SignalP"/>
    </source>
</evidence>
<keyword evidence="2" id="KW-0472">Membrane</keyword>
<protein>
    <submittedName>
        <fullName evidence="4">Uncharacterized protein</fullName>
    </submittedName>
</protein>
<evidence type="ECO:0000256" key="2">
    <source>
        <dbReference type="SAM" id="Phobius"/>
    </source>
</evidence>